<dbReference type="PROSITE" id="PS51257">
    <property type="entry name" value="PROKAR_LIPOPROTEIN"/>
    <property type="match status" value="1"/>
</dbReference>
<reference evidence="7" key="1">
    <citation type="submission" date="2020-11" db="EMBL/GenBank/DDBJ databases">
        <title>Sequencing the genomes of 1000 actinobacteria strains.</title>
        <authorList>
            <person name="Klenk H.-P."/>
        </authorList>
    </citation>
    <scope>NUCLEOTIDE SEQUENCE</scope>
    <source>
        <strain evidence="7">DSM 45632</strain>
    </source>
</reference>
<dbReference type="Pfam" id="PF00497">
    <property type="entry name" value="SBP_bac_3"/>
    <property type="match status" value="1"/>
</dbReference>
<dbReference type="GO" id="GO:0006865">
    <property type="term" value="P:amino acid transport"/>
    <property type="evidence" value="ECO:0007669"/>
    <property type="project" value="TreeGrafter"/>
</dbReference>
<dbReference type="GO" id="GO:0030288">
    <property type="term" value="C:outer membrane-bounded periplasmic space"/>
    <property type="evidence" value="ECO:0007669"/>
    <property type="project" value="TreeGrafter"/>
</dbReference>
<dbReference type="SUPFAM" id="SSF53850">
    <property type="entry name" value="Periplasmic binding protein-like II"/>
    <property type="match status" value="1"/>
</dbReference>
<evidence type="ECO:0000256" key="3">
    <source>
        <dbReference type="ARBA" id="ARBA00022729"/>
    </source>
</evidence>
<dbReference type="AlphaFoldDB" id="A0A931E1W8"/>
<dbReference type="GO" id="GO:0005576">
    <property type="term" value="C:extracellular region"/>
    <property type="evidence" value="ECO:0007669"/>
    <property type="project" value="TreeGrafter"/>
</dbReference>
<feature type="compositionally biased region" description="Basic and acidic residues" evidence="4">
    <location>
        <begin position="50"/>
        <end position="66"/>
    </location>
</feature>
<dbReference type="InterPro" id="IPR051455">
    <property type="entry name" value="Bact_solute-bind_prot3"/>
</dbReference>
<feature type="domain" description="Solute-binding protein family 3/N-terminal" evidence="6">
    <location>
        <begin position="119"/>
        <end position="343"/>
    </location>
</feature>
<evidence type="ECO:0000259" key="6">
    <source>
        <dbReference type="SMART" id="SM00062"/>
    </source>
</evidence>
<dbReference type="SMART" id="SM00062">
    <property type="entry name" value="PBPb"/>
    <property type="match status" value="1"/>
</dbReference>
<keyword evidence="2" id="KW-0813">Transport</keyword>
<feature type="chain" id="PRO_5038823345" evidence="5">
    <location>
        <begin position="40"/>
        <end position="358"/>
    </location>
</feature>
<protein>
    <submittedName>
        <fullName evidence="7">Polar amino acid transport system substrate-binding protein</fullName>
    </submittedName>
</protein>
<evidence type="ECO:0000256" key="4">
    <source>
        <dbReference type="SAM" id="MobiDB-lite"/>
    </source>
</evidence>
<sequence length="358" mass="39376">MAARTWRFSRTVRHRGLTAAGIVVALATFSACTSPPQTAPTSTDLTNSPSRKDAKRNVETNKDSDALNRAGFPLPPEARLDRAGIPPAQEEATLSWAGSLRPDNATAEERVPEIFKRGRIIVGVDQAQNLLSFRDTTTGELKGFEVDLAREISRDIFGDPNRVDFRFVESSMRTEFLENNDVDIVVRTMSVTKERLDKVQFSTPYLSSSVRLMVPKSQDVDGLAGLEPGATICVAGGTSVLDVARREAPTHPILRTRTWPDCLMALQQFQVGAIMSDETILAGSAVQDPLTRISEESYGAEQIYAVGIAKGNDGLVRQVNSTIERIRSDGTWDTMFSTWLGPHIANRPTPPARYREED</sequence>
<dbReference type="EMBL" id="JADOUE010000001">
    <property type="protein sequence ID" value="MBG6122392.1"/>
    <property type="molecule type" value="Genomic_DNA"/>
</dbReference>
<dbReference type="RefSeq" id="WP_196824794.1">
    <property type="nucleotide sequence ID" value="NZ_CP046980.1"/>
</dbReference>
<keyword evidence="8" id="KW-1185">Reference proteome</keyword>
<feature type="compositionally biased region" description="Polar residues" evidence="4">
    <location>
        <begin position="32"/>
        <end position="49"/>
    </location>
</feature>
<evidence type="ECO:0000256" key="5">
    <source>
        <dbReference type="SAM" id="SignalP"/>
    </source>
</evidence>
<evidence type="ECO:0000256" key="2">
    <source>
        <dbReference type="ARBA" id="ARBA00022448"/>
    </source>
</evidence>
<evidence type="ECO:0000256" key="1">
    <source>
        <dbReference type="ARBA" id="ARBA00010333"/>
    </source>
</evidence>
<name>A0A931E1W8_9CORY</name>
<accession>A0A931E1W8</accession>
<evidence type="ECO:0000313" key="7">
    <source>
        <dbReference type="EMBL" id="MBG6122392.1"/>
    </source>
</evidence>
<organism evidence="7 8">
    <name type="scientific">Corynebacterium aquatimens</name>
    <dbReference type="NCBI Taxonomy" id="1190508"/>
    <lineage>
        <taxon>Bacteria</taxon>
        <taxon>Bacillati</taxon>
        <taxon>Actinomycetota</taxon>
        <taxon>Actinomycetes</taxon>
        <taxon>Mycobacteriales</taxon>
        <taxon>Corynebacteriaceae</taxon>
        <taxon>Corynebacterium</taxon>
    </lineage>
</organism>
<feature type="region of interest" description="Disordered" evidence="4">
    <location>
        <begin position="32"/>
        <end position="86"/>
    </location>
</feature>
<dbReference type="InterPro" id="IPR001638">
    <property type="entry name" value="Solute-binding_3/MltF_N"/>
</dbReference>
<dbReference type="Gene3D" id="3.40.190.10">
    <property type="entry name" value="Periplasmic binding protein-like II"/>
    <property type="match status" value="2"/>
</dbReference>
<gene>
    <name evidence="7" type="ORF">IW254_001361</name>
</gene>
<dbReference type="Proteomes" id="UP000658613">
    <property type="component" value="Unassembled WGS sequence"/>
</dbReference>
<keyword evidence="3 5" id="KW-0732">Signal</keyword>
<dbReference type="CDD" id="cd13690">
    <property type="entry name" value="PBP2_GluB"/>
    <property type="match status" value="1"/>
</dbReference>
<dbReference type="PANTHER" id="PTHR30085:SF6">
    <property type="entry name" value="ABC TRANSPORTER GLUTAMINE-BINDING PROTEIN GLNH"/>
    <property type="match status" value="1"/>
</dbReference>
<comment type="caution">
    <text evidence="7">The sequence shown here is derived from an EMBL/GenBank/DDBJ whole genome shotgun (WGS) entry which is preliminary data.</text>
</comment>
<comment type="similarity">
    <text evidence="1">Belongs to the bacterial solute-binding protein 3 family.</text>
</comment>
<proteinExistence type="inferred from homology"/>
<evidence type="ECO:0000313" key="8">
    <source>
        <dbReference type="Proteomes" id="UP000658613"/>
    </source>
</evidence>
<feature type="signal peptide" evidence="5">
    <location>
        <begin position="1"/>
        <end position="39"/>
    </location>
</feature>
<dbReference type="PANTHER" id="PTHR30085">
    <property type="entry name" value="AMINO ACID ABC TRANSPORTER PERMEASE"/>
    <property type="match status" value="1"/>
</dbReference>